<accession>A0A9Q7ANW5</accession>
<dbReference type="GO" id="GO:0030163">
    <property type="term" value="P:protein catabolic process"/>
    <property type="evidence" value="ECO:0007669"/>
    <property type="project" value="InterPro"/>
</dbReference>
<dbReference type="EC" id="3.4.21.53" evidence="2"/>
<evidence type="ECO:0000256" key="1">
    <source>
        <dbReference type="ARBA" id="ARBA00022670"/>
    </source>
</evidence>
<dbReference type="AlphaFoldDB" id="A0A9Q7ANW5"/>
<dbReference type="RefSeq" id="WP_274374151.1">
    <property type="nucleotide sequence ID" value="NZ_CP072943.1"/>
</dbReference>
<dbReference type="InterPro" id="IPR027417">
    <property type="entry name" value="P-loop_NTPase"/>
</dbReference>
<feature type="region of interest" description="Disordered" evidence="4">
    <location>
        <begin position="806"/>
        <end position="829"/>
    </location>
</feature>
<evidence type="ECO:0000256" key="2">
    <source>
        <dbReference type="PROSITE-ProRule" id="PRU01122"/>
    </source>
</evidence>
<dbReference type="GO" id="GO:0004176">
    <property type="term" value="F:ATP-dependent peptidase activity"/>
    <property type="evidence" value="ECO:0007669"/>
    <property type="project" value="UniProtKB-UniRule"/>
</dbReference>
<feature type="active site" evidence="2">
    <location>
        <position position="702"/>
    </location>
</feature>
<dbReference type="InterPro" id="IPR014721">
    <property type="entry name" value="Ribsml_uS5_D2-typ_fold_subgr"/>
</dbReference>
<dbReference type="KEGG" id="aram:KAR29_02935"/>
<reference evidence="7" key="1">
    <citation type="submission" date="2021-04" db="EMBL/GenBank/DDBJ databases">
        <title>A novel Synergistetes isolate from a pyrite-forming mixed culture.</title>
        <authorList>
            <person name="Bunk B."/>
            <person name="Sproer C."/>
            <person name="Spring S."/>
            <person name="Pester M."/>
        </authorList>
    </citation>
    <scope>NUCLEOTIDE SEQUENCE [LARGE SCALE GENOMIC DNA]</scope>
    <source>
        <strain evidence="7">J.5.4.2-T.3.5.2</strain>
    </source>
</reference>
<feature type="active site" evidence="2">
    <location>
        <position position="659"/>
    </location>
</feature>
<dbReference type="InterPro" id="IPR008269">
    <property type="entry name" value="Lon_proteolytic"/>
</dbReference>
<evidence type="ECO:0000256" key="3">
    <source>
        <dbReference type="SAM" id="Coils"/>
    </source>
</evidence>
<dbReference type="InterPro" id="IPR041699">
    <property type="entry name" value="AAA_32"/>
</dbReference>
<protein>
    <recommendedName>
        <fullName evidence="2">endopeptidase La</fullName>
        <ecNumber evidence="2">3.4.21.53</ecNumber>
    </recommendedName>
</protein>
<sequence length="829" mass="93297">MKTLEKCRLTTNQLRRKTDLEAFDFSSTGDLPCLGELIGQERAVRSMAFGLEVKSKGYNIFVLGEPGSGRTTYTLEKLREKAKTQKAPDDWVYVYNFDRPNEPLAVNLPPGQAKALASAVDELVEELKQALSKAFDNSQYEDNKAQLVKEFQERVNGLMEELRGWSKEQGFAIKRTPQGFVNIPLLQEEDDEGNKTEREMQQEEFETLEDPEQKRLHKISEQVSQKTLEVLRSIRDEEKELKEKIRQLEAEICRNALEPYLADLKDRFAEGGGEKLKSWIVSLAEDIIANFGAFVASARDENAEADFNRYSVNVLVSNDPDDGAAVVWETNPTYYNLVGKVEYESRQGYLYTDFKKIVGGAVHRANGGYLVVDAEQFFRQFMSWDALKRILRTGELNIENLGEQLGFVPVSSLRPEPIPVDMKVVIIGTRYLYHLLMIYDPDFQKLFKIKADYDVDMPRNIATERQLACFIASYVSHEHQLHFTKEGVGEVVDWASRLAEHQDRMSTQFNRLAEILVEASAWASSEGASEVCREHVIRAIEEKTFRSNLIEERFLRAFEEGTIRIDTEGEALGQINGLTVIDLRDHAFGHPVRITANVYMGQEGIVNIEREVKMTGPIHNKGLLTLGSYLGRTYAQDMPLSLSARIAFEQTYSGIEGDSASSTELYALLSALSGFPLRQDLAVTGSVDQFGMIQPIGGVNEKIEGFFHYCKARGLTGSQGVIIPVQNVKNLMLRREVLEAVEEGRFSIWAVSSIDEGIEILTGKPAGRTTFGDDDAPEALKETVHGSIRLRLREWYRRAGELKKLFGGKGGEENKEGAADDQANKGRSA</sequence>
<keyword evidence="2" id="KW-0720">Serine protease</keyword>
<dbReference type="PANTHER" id="PTHR10046">
    <property type="entry name" value="ATP DEPENDENT LON PROTEASE FAMILY MEMBER"/>
    <property type="match status" value="1"/>
</dbReference>
<keyword evidence="3" id="KW-0175">Coiled coil</keyword>
<dbReference type="InterPro" id="IPR046843">
    <property type="entry name" value="LonB_AAA-LID"/>
</dbReference>
<comment type="catalytic activity">
    <reaction evidence="2">
        <text>Hydrolysis of proteins in presence of ATP.</text>
        <dbReference type="EC" id="3.4.21.53"/>
    </reaction>
</comment>
<dbReference type="PROSITE" id="PS51786">
    <property type="entry name" value="LON_PROTEOLYTIC"/>
    <property type="match status" value="1"/>
</dbReference>
<dbReference type="GO" id="GO:0004252">
    <property type="term" value="F:serine-type endopeptidase activity"/>
    <property type="evidence" value="ECO:0007669"/>
    <property type="project" value="UniProtKB-UniRule"/>
</dbReference>
<proteinExistence type="inferred from homology"/>
<dbReference type="EMBL" id="CP072943">
    <property type="protein sequence ID" value="QTX32887.1"/>
    <property type="molecule type" value="Genomic_DNA"/>
</dbReference>
<dbReference type="Pfam" id="PF20436">
    <property type="entry name" value="LonB_AAA-LID"/>
    <property type="match status" value="1"/>
</dbReference>
<keyword evidence="2" id="KW-0378">Hydrolase</keyword>
<organism evidence="6 7">
    <name type="scientific">Aminithiophilus ramosus</name>
    <dbReference type="NCBI Taxonomy" id="3029084"/>
    <lineage>
        <taxon>Bacteria</taxon>
        <taxon>Thermotogati</taxon>
        <taxon>Synergistota</taxon>
        <taxon>Synergistia</taxon>
        <taxon>Synergistales</taxon>
        <taxon>Aminithiophilaceae</taxon>
        <taxon>Aminithiophilus</taxon>
    </lineage>
</organism>
<feature type="domain" description="Lon proteolytic" evidence="5">
    <location>
        <begin position="569"/>
        <end position="764"/>
    </location>
</feature>
<evidence type="ECO:0000313" key="6">
    <source>
        <dbReference type="EMBL" id="QTX32887.1"/>
    </source>
</evidence>
<dbReference type="SUPFAM" id="SSF52540">
    <property type="entry name" value="P-loop containing nucleoside triphosphate hydrolases"/>
    <property type="match status" value="1"/>
</dbReference>
<name>A0A9Q7ANW5_9BACT</name>
<dbReference type="PRINTS" id="PR00830">
    <property type="entry name" value="ENDOLAPTASE"/>
</dbReference>
<dbReference type="SUPFAM" id="SSF54211">
    <property type="entry name" value="Ribosomal protein S5 domain 2-like"/>
    <property type="match status" value="1"/>
</dbReference>
<gene>
    <name evidence="6" type="ORF">KAR29_02935</name>
</gene>
<dbReference type="Gene3D" id="3.40.50.300">
    <property type="entry name" value="P-loop containing nucleotide triphosphate hydrolases"/>
    <property type="match status" value="2"/>
</dbReference>
<evidence type="ECO:0000259" key="5">
    <source>
        <dbReference type="PROSITE" id="PS51786"/>
    </source>
</evidence>
<feature type="coiled-coil region" evidence="3">
    <location>
        <begin position="113"/>
        <end position="206"/>
    </location>
</feature>
<dbReference type="Gene3D" id="1.10.8.60">
    <property type="match status" value="1"/>
</dbReference>
<comment type="similarity">
    <text evidence="2">Belongs to the peptidase S16 family.</text>
</comment>
<dbReference type="Proteomes" id="UP000671879">
    <property type="component" value="Chromosome"/>
</dbReference>
<dbReference type="InterPro" id="IPR020568">
    <property type="entry name" value="Ribosomal_Su5_D2-typ_SF"/>
</dbReference>
<dbReference type="GO" id="GO:0006508">
    <property type="term" value="P:proteolysis"/>
    <property type="evidence" value="ECO:0007669"/>
    <property type="project" value="UniProtKB-KW"/>
</dbReference>
<evidence type="ECO:0000313" key="7">
    <source>
        <dbReference type="Proteomes" id="UP000671879"/>
    </source>
</evidence>
<dbReference type="Pfam" id="PF13654">
    <property type="entry name" value="AAA_32"/>
    <property type="match status" value="1"/>
</dbReference>
<dbReference type="Pfam" id="PF20437">
    <property type="entry name" value="LonC_helical"/>
    <property type="match status" value="1"/>
</dbReference>
<dbReference type="InterPro" id="IPR046844">
    <property type="entry name" value="Lon-like_helical"/>
</dbReference>
<dbReference type="InterPro" id="IPR027065">
    <property type="entry name" value="Lon_Prtase"/>
</dbReference>
<evidence type="ECO:0000256" key="4">
    <source>
        <dbReference type="SAM" id="MobiDB-lite"/>
    </source>
</evidence>
<keyword evidence="7" id="KW-1185">Reference proteome</keyword>
<dbReference type="Pfam" id="PF05362">
    <property type="entry name" value="Lon_C"/>
    <property type="match status" value="1"/>
</dbReference>
<dbReference type="GO" id="GO:0005524">
    <property type="term" value="F:ATP binding"/>
    <property type="evidence" value="ECO:0007669"/>
    <property type="project" value="InterPro"/>
</dbReference>
<keyword evidence="1 2" id="KW-0645">Protease</keyword>
<dbReference type="Gene3D" id="3.30.230.10">
    <property type="match status" value="1"/>
</dbReference>